<comment type="caution">
    <text evidence="2">The sequence shown here is derived from an EMBL/GenBank/DDBJ whole genome shotgun (WGS) entry which is preliminary data.</text>
</comment>
<feature type="region of interest" description="Disordered" evidence="1">
    <location>
        <begin position="1"/>
        <end position="30"/>
    </location>
</feature>
<dbReference type="EMBL" id="UPSH01000002">
    <property type="protein sequence ID" value="VBB18991.1"/>
    <property type="molecule type" value="Genomic_DNA"/>
</dbReference>
<evidence type="ECO:0000313" key="3">
    <source>
        <dbReference type="Proteomes" id="UP000594342"/>
    </source>
</evidence>
<accession>A0A5K0UB92</accession>
<proteinExistence type="predicted"/>
<sequence length="261" mass="29774">MSFIDSKSDHKSDSKSDFDSVSMTESKNSPQKLRPLIDLIIEAKSKQSQIRPDQHLDMHLNPHRYSDSSAVSEQLLDEVVNYAKTLKWTPYRWWTGQDIRVDGEPFWVGRGEVPTSKITSCSCTGLLNLIARKFSLEIPGYNVSGEVFPGGVNRWFIHLENNSRKKYGELLPFDPKKVYRRGTILFSPKTKKDQGHVAMIVSDSDLDDPMNNEIIHSYPDSEVPRMGLVFPGVSIEPVRVSHAFHTDGMYKFVFPPDTWLI</sequence>
<organism evidence="2 3">
    <name type="scientific">Yasminevirus sp. GU-2018</name>
    <dbReference type="NCBI Taxonomy" id="2420051"/>
    <lineage>
        <taxon>Viruses</taxon>
        <taxon>Varidnaviria</taxon>
        <taxon>Bamfordvirae</taxon>
        <taxon>Nucleocytoviricota</taxon>
        <taxon>Megaviricetes</taxon>
        <taxon>Imitervirales</taxon>
        <taxon>Mimiviridae</taxon>
        <taxon>Klosneuvirinae</taxon>
        <taxon>Yasminevirus</taxon>
        <taxon>Yasminevirus saudimassiliense</taxon>
    </lineage>
</organism>
<dbReference type="Gene3D" id="3.90.1720.10">
    <property type="entry name" value="endopeptidase domain like (from Nostoc punctiforme)"/>
    <property type="match status" value="1"/>
</dbReference>
<reference evidence="2 3" key="1">
    <citation type="submission" date="2018-10" db="EMBL/GenBank/DDBJ databases">
        <authorList>
            <consortium name="IHU Genomes"/>
        </authorList>
    </citation>
    <scope>NUCLEOTIDE SEQUENCE [LARGE SCALE GENOMIC DNA]</scope>
    <source>
        <strain evidence="2 3">A1</strain>
    </source>
</reference>
<feature type="compositionally biased region" description="Basic and acidic residues" evidence="1">
    <location>
        <begin position="1"/>
        <end position="18"/>
    </location>
</feature>
<name>A0A5K0UB92_9VIRU</name>
<dbReference type="Proteomes" id="UP000594342">
    <property type="component" value="Unassembled WGS sequence"/>
</dbReference>
<evidence type="ECO:0000313" key="2">
    <source>
        <dbReference type="EMBL" id="VBB18991.1"/>
    </source>
</evidence>
<protein>
    <submittedName>
        <fullName evidence="2">Uncharacterized protein</fullName>
    </submittedName>
</protein>
<evidence type="ECO:0000256" key="1">
    <source>
        <dbReference type="SAM" id="MobiDB-lite"/>
    </source>
</evidence>
<keyword evidence="3" id="KW-1185">Reference proteome</keyword>
<gene>
    <name evidence="2" type="ORF">YASMINEVIRUS_1523</name>
</gene>